<keyword evidence="1" id="KW-0732">Signal</keyword>
<reference evidence="2" key="1">
    <citation type="submission" date="2022-10" db="EMBL/GenBank/DDBJ databases">
        <title>Genome sequence of Actinomyces israelii ATCC 10048.</title>
        <authorList>
            <person name="Watt R.M."/>
            <person name="Tong W.M."/>
        </authorList>
    </citation>
    <scope>NUCLEOTIDE SEQUENCE</scope>
    <source>
        <strain evidence="2">ATCC 10048</strain>
    </source>
</reference>
<comment type="caution">
    <text evidence="2">The sequence shown here is derived from an EMBL/GenBank/DDBJ whole genome shotgun (WGS) entry which is preliminary data.</text>
</comment>
<organism evidence="2 3">
    <name type="scientific">Actinomyces israelii</name>
    <dbReference type="NCBI Taxonomy" id="1659"/>
    <lineage>
        <taxon>Bacteria</taxon>
        <taxon>Bacillati</taxon>
        <taxon>Actinomycetota</taxon>
        <taxon>Actinomycetes</taxon>
        <taxon>Actinomycetales</taxon>
        <taxon>Actinomycetaceae</taxon>
        <taxon>Actinomyces</taxon>
    </lineage>
</organism>
<evidence type="ECO:0000313" key="2">
    <source>
        <dbReference type="EMBL" id="MCZ0856687.1"/>
    </source>
</evidence>
<accession>A0ABT4I4K9</accession>
<dbReference type="Proteomes" id="UP001072034">
    <property type="component" value="Unassembled WGS sequence"/>
</dbReference>
<feature type="chain" id="PRO_5046154288" evidence="1">
    <location>
        <begin position="27"/>
        <end position="173"/>
    </location>
</feature>
<feature type="signal peptide" evidence="1">
    <location>
        <begin position="1"/>
        <end position="26"/>
    </location>
</feature>
<evidence type="ECO:0000313" key="3">
    <source>
        <dbReference type="Proteomes" id="UP001072034"/>
    </source>
</evidence>
<keyword evidence="3" id="KW-1185">Reference proteome</keyword>
<protein>
    <submittedName>
        <fullName evidence="2">Uncharacterized protein</fullName>
    </submittedName>
</protein>
<proteinExistence type="predicted"/>
<dbReference type="EMBL" id="JAPTMY010000002">
    <property type="protein sequence ID" value="MCZ0856687.1"/>
    <property type="molecule type" value="Genomic_DNA"/>
</dbReference>
<dbReference type="RefSeq" id="WP_268916415.1">
    <property type="nucleotide sequence ID" value="NZ_CP124548.1"/>
</dbReference>
<sequence length="173" mass="18122">MMRVRRRTGVLAAVAAASAASTASLAACSSAGPAPGWGKAQDGGLRLAVPSGWDKTVPQSSLWSTRWTDPSDESAVLMTAQSVTAADVYQALDLAMNAARAVTRGYLPVGSRTAITDGSTVVARQDYQTSWPHASRGATWAVDNGSQVSLIDLSGKKITDEQIETAGRWIELT</sequence>
<gene>
    <name evidence="2" type="ORF">OHJ16_01300</name>
</gene>
<dbReference type="PROSITE" id="PS51257">
    <property type="entry name" value="PROKAR_LIPOPROTEIN"/>
    <property type="match status" value="1"/>
</dbReference>
<evidence type="ECO:0000256" key="1">
    <source>
        <dbReference type="SAM" id="SignalP"/>
    </source>
</evidence>
<name>A0ABT4I4K9_9ACTO</name>